<feature type="region of interest" description="Disordered" evidence="2">
    <location>
        <begin position="1"/>
        <end position="48"/>
    </location>
</feature>
<protein>
    <submittedName>
        <fullName evidence="5">Hydrolase</fullName>
    </submittedName>
</protein>
<keyword evidence="6" id="KW-1185">Reference proteome</keyword>
<dbReference type="GO" id="GO:0003995">
    <property type="term" value="F:acyl-CoA dehydrogenase activity"/>
    <property type="evidence" value="ECO:0007669"/>
    <property type="project" value="TreeGrafter"/>
</dbReference>
<keyword evidence="1" id="KW-0560">Oxidoreductase</keyword>
<dbReference type="EMBL" id="BMTP01000017">
    <property type="protein sequence ID" value="GGU59514.1"/>
    <property type="molecule type" value="Genomic_DNA"/>
</dbReference>
<gene>
    <name evidence="5" type="ORF">GCM10010274_55630</name>
</gene>
<sequence>MSGTANGTRPARAAASAGPVPAPAAGDAGTSGTGPGAVPGAPVTAGAAGTADTGLAQAAEKVRILAAEHAADADADRAMRREVVDALREAGFARHFVASRWGGAEGSFAELTSAVMTAGEGCAATAWCASLSAYSARFAAHLPEEGHHALWGDSPDTVVATALMPVGRARRADDGWHLTGQWAYVSGIDFADWALVCAVVPGAGEGPPQLRFFALPRGTYTVRETWDSVGMRATGSHTVVVDDVRVPDHLSFDRADMLSGRNATSGLPAHNVPFQAVGGLTFIAPVVGAATGALTAATGTLTGRKRSQTGELKLVRASGRIDAARHLVLENAGVLDGRLFTPEHMARNERNATFAAELLQEAVGLLVGAAGTGGLGEGQALQRFWRDVTSATSHVALQYDTAARKNYSAVLLGPED</sequence>
<dbReference type="SUPFAM" id="SSF56645">
    <property type="entry name" value="Acyl-CoA dehydrogenase NM domain-like"/>
    <property type="match status" value="1"/>
</dbReference>
<evidence type="ECO:0000313" key="5">
    <source>
        <dbReference type="EMBL" id="GGU59514.1"/>
    </source>
</evidence>
<dbReference type="Pfam" id="PF02771">
    <property type="entry name" value="Acyl-CoA_dh_N"/>
    <property type="match status" value="1"/>
</dbReference>
<feature type="compositionally biased region" description="Low complexity" evidence="2">
    <location>
        <begin position="38"/>
        <end position="48"/>
    </location>
</feature>
<reference evidence="5" key="2">
    <citation type="submission" date="2020-09" db="EMBL/GenBank/DDBJ databases">
        <authorList>
            <person name="Sun Q."/>
            <person name="Ohkuma M."/>
        </authorList>
    </citation>
    <scope>NUCLEOTIDE SEQUENCE</scope>
    <source>
        <strain evidence="5">JCM 4391</strain>
    </source>
</reference>
<feature type="domain" description="Acyl-CoA dehydrogenase/oxidase N-terminal" evidence="3">
    <location>
        <begin position="66"/>
        <end position="131"/>
    </location>
</feature>
<dbReference type="Pfam" id="PF08028">
    <property type="entry name" value="Acyl-CoA_dh_2"/>
    <property type="match status" value="1"/>
</dbReference>
<evidence type="ECO:0000313" key="6">
    <source>
        <dbReference type="Proteomes" id="UP000636661"/>
    </source>
</evidence>
<name>A0A918I476_9ACTN</name>
<dbReference type="Gene3D" id="1.20.140.10">
    <property type="entry name" value="Butyryl-CoA Dehydrogenase, subunit A, domain 3"/>
    <property type="match status" value="1"/>
</dbReference>
<organism evidence="5 6">
    <name type="scientific">Streptomyces lavendofoliae</name>
    <dbReference type="NCBI Taxonomy" id="67314"/>
    <lineage>
        <taxon>Bacteria</taxon>
        <taxon>Bacillati</taxon>
        <taxon>Actinomycetota</taxon>
        <taxon>Actinomycetes</taxon>
        <taxon>Kitasatosporales</taxon>
        <taxon>Streptomycetaceae</taxon>
        <taxon>Streptomyces</taxon>
    </lineage>
</organism>
<evidence type="ECO:0000259" key="3">
    <source>
        <dbReference type="Pfam" id="PF02771"/>
    </source>
</evidence>
<dbReference type="PANTHER" id="PTHR43884">
    <property type="entry name" value="ACYL-COA DEHYDROGENASE"/>
    <property type="match status" value="1"/>
</dbReference>
<comment type="caution">
    <text evidence="5">The sequence shown here is derived from an EMBL/GenBank/DDBJ whole genome shotgun (WGS) entry which is preliminary data.</text>
</comment>
<feature type="compositionally biased region" description="Low complexity" evidence="2">
    <location>
        <begin position="1"/>
        <end position="28"/>
    </location>
</feature>
<dbReference type="PIRSF" id="PIRSF016578">
    <property type="entry name" value="HsaA"/>
    <property type="match status" value="1"/>
</dbReference>
<dbReference type="InterPro" id="IPR013107">
    <property type="entry name" value="Acyl-CoA_DH_C"/>
</dbReference>
<dbReference type="Gene3D" id="1.10.540.10">
    <property type="entry name" value="Acyl-CoA dehydrogenase/oxidase, N-terminal domain"/>
    <property type="match status" value="1"/>
</dbReference>
<reference evidence="5" key="1">
    <citation type="journal article" date="2014" name="Int. J. Syst. Evol. Microbiol.">
        <title>Complete genome sequence of Corynebacterium casei LMG S-19264T (=DSM 44701T), isolated from a smear-ripened cheese.</title>
        <authorList>
            <consortium name="US DOE Joint Genome Institute (JGI-PGF)"/>
            <person name="Walter F."/>
            <person name="Albersmeier A."/>
            <person name="Kalinowski J."/>
            <person name="Ruckert C."/>
        </authorList>
    </citation>
    <scope>NUCLEOTIDE SEQUENCE</scope>
    <source>
        <strain evidence="5">JCM 4391</strain>
    </source>
</reference>
<evidence type="ECO:0000259" key="4">
    <source>
        <dbReference type="Pfam" id="PF08028"/>
    </source>
</evidence>
<dbReference type="InterPro" id="IPR036250">
    <property type="entry name" value="AcylCo_DH-like_C"/>
</dbReference>
<dbReference type="GO" id="GO:0016787">
    <property type="term" value="F:hydrolase activity"/>
    <property type="evidence" value="ECO:0007669"/>
    <property type="project" value="UniProtKB-KW"/>
</dbReference>
<dbReference type="InterPro" id="IPR037069">
    <property type="entry name" value="AcylCoA_DH/ox_N_sf"/>
</dbReference>
<feature type="domain" description="Acyl-CoA dehydrogenase C-terminal" evidence="4">
    <location>
        <begin position="281"/>
        <end position="398"/>
    </location>
</feature>
<dbReference type="Gene3D" id="2.40.110.10">
    <property type="entry name" value="Butyryl-CoA Dehydrogenase, subunit A, domain 2"/>
    <property type="match status" value="1"/>
</dbReference>
<proteinExistence type="predicted"/>
<dbReference type="Proteomes" id="UP000636661">
    <property type="component" value="Unassembled WGS sequence"/>
</dbReference>
<keyword evidence="5" id="KW-0378">Hydrolase</keyword>
<dbReference type="InterPro" id="IPR013786">
    <property type="entry name" value="AcylCoA_DH/ox_N"/>
</dbReference>
<evidence type="ECO:0000256" key="1">
    <source>
        <dbReference type="ARBA" id="ARBA00023002"/>
    </source>
</evidence>
<accession>A0A918I476</accession>
<dbReference type="SUPFAM" id="SSF47203">
    <property type="entry name" value="Acyl-CoA dehydrogenase C-terminal domain-like"/>
    <property type="match status" value="1"/>
</dbReference>
<dbReference type="PANTHER" id="PTHR43884:SF12">
    <property type="entry name" value="ISOVALERYL-COA DEHYDROGENASE, MITOCHONDRIAL-RELATED"/>
    <property type="match status" value="1"/>
</dbReference>
<dbReference type="InterPro" id="IPR009100">
    <property type="entry name" value="AcylCoA_DH/oxidase_NM_dom_sf"/>
</dbReference>
<evidence type="ECO:0000256" key="2">
    <source>
        <dbReference type="SAM" id="MobiDB-lite"/>
    </source>
</evidence>
<dbReference type="AlphaFoldDB" id="A0A918I476"/>
<dbReference type="GO" id="GO:0050660">
    <property type="term" value="F:flavin adenine dinucleotide binding"/>
    <property type="evidence" value="ECO:0007669"/>
    <property type="project" value="InterPro"/>
</dbReference>
<dbReference type="InterPro" id="IPR046373">
    <property type="entry name" value="Acyl-CoA_Oxase/DH_mid-dom_sf"/>
</dbReference>